<name>A0A1Q9BR70_SYMMI</name>
<feature type="compositionally biased region" description="Basic residues" evidence="1">
    <location>
        <begin position="31"/>
        <end position="40"/>
    </location>
</feature>
<accession>A0A1Q9BR70</accession>
<organism evidence="2 3">
    <name type="scientific">Symbiodinium microadriaticum</name>
    <name type="common">Dinoflagellate</name>
    <name type="synonym">Zooxanthella microadriatica</name>
    <dbReference type="NCBI Taxonomy" id="2951"/>
    <lineage>
        <taxon>Eukaryota</taxon>
        <taxon>Sar</taxon>
        <taxon>Alveolata</taxon>
        <taxon>Dinophyceae</taxon>
        <taxon>Suessiales</taxon>
        <taxon>Symbiodiniaceae</taxon>
        <taxon>Symbiodinium</taxon>
    </lineage>
</organism>
<dbReference type="AlphaFoldDB" id="A0A1Q9BR70"/>
<feature type="non-terminal residue" evidence="2">
    <location>
        <position position="1"/>
    </location>
</feature>
<feature type="non-terminal residue" evidence="2">
    <location>
        <position position="75"/>
    </location>
</feature>
<gene>
    <name evidence="2" type="ORF">AK812_SmicGene47674</name>
</gene>
<feature type="compositionally biased region" description="Low complexity" evidence="1">
    <location>
        <begin position="21"/>
        <end position="30"/>
    </location>
</feature>
<protein>
    <submittedName>
        <fullName evidence="2">Uncharacterized protein</fullName>
    </submittedName>
</protein>
<proteinExistence type="predicted"/>
<evidence type="ECO:0000313" key="2">
    <source>
        <dbReference type="EMBL" id="OLP73188.1"/>
    </source>
</evidence>
<comment type="caution">
    <text evidence="2">The sequence shown here is derived from an EMBL/GenBank/DDBJ whole genome shotgun (WGS) entry which is preliminary data.</text>
</comment>
<evidence type="ECO:0000256" key="1">
    <source>
        <dbReference type="SAM" id="MobiDB-lite"/>
    </source>
</evidence>
<dbReference type="Proteomes" id="UP000186817">
    <property type="component" value="Unassembled WGS sequence"/>
</dbReference>
<keyword evidence="3" id="KW-1185">Reference proteome</keyword>
<reference evidence="2 3" key="1">
    <citation type="submission" date="2016-02" db="EMBL/GenBank/DDBJ databases">
        <title>Genome analysis of coral dinoflagellate symbionts highlights evolutionary adaptations to a symbiotic lifestyle.</title>
        <authorList>
            <person name="Aranda M."/>
            <person name="Li Y."/>
            <person name="Liew Y.J."/>
            <person name="Baumgarten S."/>
            <person name="Simakov O."/>
            <person name="Wilson M."/>
            <person name="Piel J."/>
            <person name="Ashoor H."/>
            <person name="Bougouffa S."/>
            <person name="Bajic V.B."/>
            <person name="Ryu T."/>
            <person name="Ravasi T."/>
            <person name="Bayer T."/>
            <person name="Micklem G."/>
            <person name="Kim H."/>
            <person name="Bhak J."/>
            <person name="Lajeunesse T.C."/>
            <person name="Voolstra C.R."/>
        </authorList>
    </citation>
    <scope>NUCLEOTIDE SEQUENCE [LARGE SCALE GENOMIC DNA]</scope>
    <source>
        <strain evidence="2 3">CCMP2467</strain>
    </source>
</reference>
<sequence length="75" mass="7931">VSMTTARVQKSCWAPWAAAGSSRPSTSTIARRSRSRLGRRLGRDGEGVWPVLRPSKGPSTLASHGHLEPAGPGPQ</sequence>
<feature type="region of interest" description="Disordered" evidence="1">
    <location>
        <begin position="16"/>
        <end position="75"/>
    </location>
</feature>
<dbReference type="EMBL" id="LSRX01006119">
    <property type="protein sequence ID" value="OLP73188.1"/>
    <property type="molecule type" value="Genomic_DNA"/>
</dbReference>
<evidence type="ECO:0000313" key="3">
    <source>
        <dbReference type="Proteomes" id="UP000186817"/>
    </source>
</evidence>